<accession>A0ABV7M2H1</accession>
<name>A0ABV7M2H1_9GAMM</name>
<reference evidence="2" key="1">
    <citation type="journal article" date="2019" name="Int. J. Syst. Evol. Microbiol.">
        <title>The Global Catalogue of Microorganisms (GCM) 10K type strain sequencing project: providing services to taxonomists for standard genome sequencing and annotation.</title>
        <authorList>
            <consortium name="The Broad Institute Genomics Platform"/>
            <consortium name="The Broad Institute Genome Sequencing Center for Infectious Disease"/>
            <person name="Wu L."/>
            <person name="Ma J."/>
        </authorList>
    </citation>
    <scope>NUCLEOTIDE SEQUENCE [LARGE SCALE GENOMIC DNA]</scope>
    <source>
        <strain evidence="2">KCTC 12847</strain>
    </source>
</reference>
<gene>
    <name evidence="1" type="ORF">ACFOEI_11625</name>
</gene>
<sequence length="102" mass="11082">MRRRVIGLISLFLMALLVGCANSVTKPTPGLQMCTVPPHLVKPLPVPSLSNNSNAGLLDLLAAYEQQRRRFNVDRASVVEILTQCRRGGVRPELCAGLTSLT</sequence>
<protein>
    <submittedName>
        <fullName evidence="1">Uncharacterized protein</fullName>
    </submittedName>
</protein>
<evidence type="ECO:0000313" key="2">
    <source>
        <dbReference type="Proteomes" id="UP001595640"/>
    </source>
</evidence>
<keyword evidence="2" id="KW-1185">Reference proteome</keyword>
<evidence type="ECO:0000313" key="1">
    <source>
        <dbReference type="EMBL" id="MFC3292715.1"/>
    </source>
</evidence>
<comment type="caution">
    <text evidence="1">The sequence shown here is derived from an EMBL/GenBank/DDBJ whole genome shotgun (WGS) entry which is preliminary data.</text>
</comment>
<dbReference type="PROSITE" id="PS51257">
    <property type="entry name" value="PROKAR_LIPOPROTEIN"/>
    <property type="match status" value="1"/>
</dbReference>
<organism evidence="1 2">
    <name type="scientific">Modicisalibacter luteus</name>
    <dbReference type="NCBI Taxonomy" id="453962"/>
    <lineage>
        <taxon>Bacteria</taxon>
        <taxon>Pseudomonadati</taxon>
        <taxon>Pseudomonadota</taxon>
        <taxon>Gammaproteobacteria</taxon>
        <taxon>Oceanospirillales</taxon>
        <taxon>Halomonadaceae</taxon>
        <taxon>Modicisalibacter</taxon>
    </lineage>
</organism>
<proteinExistence type="predicted"/>
<dbReference type="RefSeq" id="WP_019020662.1">
    <property type="nucleotide sequence ID" value="NZ_BMXD01000014.1"/>
</dbReference>
<dbReference type="Proteomes" id="UP001595640">
    <property type="component" value="Unassembled WGS sequence"/>
</dbReference>
<dbReference type="EMBL" id="JBHRUH010000016">
    <property type="protein sequence ID" value="MFC3292715.1"/>
    <property type="molecule type" value="Genomic_DNA"/>
</dbReference>